<dbReference type="Proteomes" id="UP001150266">
    <property type="component" value="Unassembled WGS sequence"/>
</dbReference>
<keyword evidence="3" id="KW-1185">Reference proteome</keyword>
<gene>
    <name evidence="2" type="ORF">J3R30DRAFT_734944</name>
</gene>
<protein>
    <recommendedName>
        <fullName evidence="1">C2H2-type domain-containing protein</fullName>
    </recommendedName>
</protein>
<dbReference type="PROSITE" id="PS00028">
    <property type="entry name" value="ZINC_FINGER_C2H2_1"/>
    <property type="match status" value="1"/>
</dbReference>
<name>A0A9W9A4G8_9AGAR</name>
<proteinExistence type="predicted"/>
<comment type="caution">
    <text evidence="2">The sequence shown here is derived from an EMBL/GenBank/DDBJ whole genome shotgun (WGS) entry which is preliminary data.</text>
</comment>
<evidence type="ECO:0000259" key="1">
    <source>
        <dbReference type="PROSITE" id="PS00028"/>
    </source>
</evidence>
<feature type="domain" description="C2H2-type" evidence="1">
    <location>
        <begin position="156"/>
        <end position="179"/>
    </location>
</feature>
<evidence type="ECO:0000313" key="2">
    <source>
        <dbReference type="EMBL" id="KAJ4473826.1"/>
    </source>
</evidence>
<dbReference type="EMBL" id="JAOTPV010000017">
    <property type="protein sequence ID" value="KAJ4473826.1"/>
    <property type="molecule type" value="Genomic_DNA"/>
</dbReference>
<evidence type="ECO:0000313" key="3">
    <source>
        <dbReference type="Proteomes" id="UP001150266"/>
    </source>
</evidence>
<dbReference type="InterPro" id="IPR013087">
    <property type="entry name" value="Znf_C2H2_type"/>
</dbReference>
<reference evidence="2" key="1">
    <citation type="submission" date="2022-08" db="EMBL/GenBank/DDBJ databases">
        <title>A Global Phylogenomic Analysis of the Shiitake Genus Lentinula.</title>
        <authorList>
            <consortium name="DOE Joint Genome Institute"/>
            <person name="Sierra-Patev S."/>
            <person name="Min B."/>
            <person name="Naranjo-Ortiz M."/>
            <person name="Looney B."/>
            <person name="Konkel Z."/>
            <person name="Slot J.C."/>
            <person name="Sakamoto Y."/>
            <person name="Steenwyk J.L."/>
            <person name="Rokas A."/>
            <person name="Carro J."/>
            <person name="Camarero S."/>
            <person name="Ferreira P."/>
            <person name="Molpeceres G."/>
            <person name="Ruiz-Duenas F.J."/>
            <person name="Serrano A."/>
            <person name="Henrissat B."/>
            <person name="Drula E."/>
            <person name="Hughes K.W."/>
            <person name="Mata J.L."/>
            <person name="Ishikawa N.K."/>
            <person name="Vargas-Isla R."/>
            <person name="Ushijima S."/>
            <person name="Smith C.A."/>
            <person name="Ahrendt S."/>
            <person name="Andreopoulos W."/>
            <person name="He G."/>
            <person name="Labutti K."/>
            <person name="Lipzen A."/>
            <person name="Ng V."/>
            <person name="Riley R."/>
            <person name="Sandor L."/>
            <person name="Barry K."/>
            <person name="Martinez A.T."/>
            <person name="Xiao Y."/>
            <person name="Gibbons J.G."/>
            <person name="Terashima K."/>
            <person name="Grigoriev I.V."/>
            <person name="Hibbett D.S."/>
        </authorList>
    </citation>
    <scope>NUCLEOTIDE SEQUENCE</scope>
    <source>
        <strain evidence="2">JLM2183</strain>
    </source>
</reference>
<dbReference type="AlphaFoldDB" id="A0A9W9A4G8"/>
<sequence>MKEMNAYTGFIHSWACMSEASVYVNSKSYKEIKKLPFESVEDQPVTNEIQRVRSMFWRKRAGFEAERVLSEDKRVLFETRWRQCMAQWRSGNPPSIQALGMEEFYLKAKVYSGPRDAFVFWFFWSQHDIAKIQTITSPIAMPLDPNYSQTDGRFPCFHESCSKLYTSKQSRDVHSDSNHLAFRFQYRPQKFRDSS</sequence>
<accession>A0A9W9A4G8</accession>
<organism evidence="2 3">
    <name type="scientific">Lentinula aciculospora</name>
    <dbReference type="NCBI Taxonomy" id="153920"/>
    <lineage>
        <taxon>Eukaryota</taxon>
        <taxon>Fungi</taxon>
        <taxon>Dikarya</taxon>
        <taxon>Basidiomycota</taxon>
        <taxon>Agaricomycotina</taxon>
        <taxon>Agaricomycetes</taxon>
        <taxon>Agaricomycetidae</taxon>
        <taxon>Agaricales</taxon>
        <taxon>Marasmiineae</taxon>
        <taxon>Omphalotaceae</taxon>
        <taxon>Lentinula</taxon>
    </lineage>
</organism>